<proteinExistence type="predicted"/>
<reference evidence="2 3" key="1">
    <citation type="submission" date="2021-05" db="EMBL/GenBank/DDBJ databases">
        <title>Kineosporia and Streptomyces sp. nov. two new marine actinobacteria isolated from Coral.</title>
        <authorList>
            <person name="Buangrab K."/>
            <person name="Sutthacheep M."/>
            <person name="Yeemin T."/>
            <person name="Harunari E."/>
            <person name="Igarashi Y."/>
            <person name="Kanchanasin P."/>
            <person name="Tanasupawat S."/>
            <person name="Phongsopitanun W."/>
        </authorList>
    </citation>
    <scope>NUCLEOTIDE SEQUENCE [LARGE SCALE GENOMIC DNA]</scope>
    <source>
        <strain evidence="2 3">J2-2</strain>
    </source>
</reference>
<evidence type="ECO:0000313" key="2">
    <source>
        <dbReference type="EMBL" id="MBT0769612.1"/>
    </source>
</evidence>
<dbReference type="InterPro" id="IPR022062">
    <property type="entry name" value="DUF3618"/>
</dbReference>
<name>A0ABS5TEU2_9ACTN</name>
<dbReference type="Proteomes" id="UP001197247">
    <property type="component" value="Unassembled WGS sequence"/>
</dbReference>
<keyword evidence="1" id="KW-0472">Membrane</keyword>
<keyword evidence="3" id="KW-1185">Reference proteome</keyword>
<keyword evidence="1" id="KW-1133">Transmembrane helix</keyword>
<evidence type="ECO:0000313" key="3">
    <source>
        <dbReference type="Proteomes" id="UP001197247"/>
    </source>
</evidence>
<evidence type="ECO:0000256" key="1">
    <source>
        <dbReference type="SAM" id="Phobius"/>
    </source>
</evidence>
<keyword evidence="1" id="KW-0812">Transmembrane</keyword>
<organism evidence="2 3">
    <name type="scientific">Kineosporia corallincola</name>
    <dbReference type="NCBI Taxonomy" id="2835133"/>
    <lineage>
        <taxon>Bacteria</taxon>
        <taxon>Bacillati</taxon>
        <taxon>Actinomycetota</taxon>
        <taxon>Actinomycetes</taxon>
        <taxon>Kineosporiales</taxon>
        <taxon>Kineosporiaceae</taxon>
        <taxon>Kineosporia</taxon>
    </lineage>
</organism>
<feature type="transmembrane region" description="Helical" evidence="1">
    <location>
        <begin position="145"/>
        <end position="164"/>
    </location>
</feature>
<accession>A0ABS5TEU2</accession>
<sequence length="170" mass="18845">MSDDNGSRDTEQIRAEIDHTRDELADTVEALAAKTDVKGRATQKAHEVQETTRARVQTLQETAKHRAQEAQESAKVHAMAAKVKVTEQTRQVTEQARQVGEQARIKGEAVAGQAKVKSEQARLAATERAHSAQETVQQQRQDRPWLLPALGAAAGLLTGALVWLRRRRNR</sequence>
<dbReference type="RefSeq" id="WP_214155912.1">
    <property type="nucleotide sequence ID" value="NZ_JAHBAY010000004.1"/>
</dbReference>
<comment type="caution">
    <text evidence="2">The sequence shown here is derived from an EMBL/GenBank/DDBJ whole genome shotgun (WGS) entry which is preliminary data.</text>
</comment>
<dbReference type="Pfam" id="PF12277">
    <property type="entry name" value="DUF3618"/>
    <property type="match status" value="1"/>
</dbReference>
<gene>
    <name evidence="2" type="ORF">KIH74_11810</name>
</gene>
<protein>
    <submittedName>
        <fullName evidence="2">DUF3618 domain-containing protein</fullName>
    </submittedName>
</protein>
<dbReference type="EMBL" id="JAHBAY010000004">
    <property type="protein sequence ID" value="MBT0769612.1"/>
    <property type="molecule type" value="Genomic_DNA"/>
</dbReference>